<reference evidence="1" key="1">
    <citation type="submission" date="2019-11" db="EMBL/GenBank/DDBJ databases">
        <title>Nori genome reveals adaptations in red seaweeds to the harsh intertidal environment.</title>
        <authorList>
            <person name="Wang D."/>
            <person name="Mao Y."/>
        </authorList>
    </citation>
    <scope>NUCLEOTIDE SEQUENCE</scope>
    <source>
        <tissue evidence="1">Gametophyte</tissue>
    </source>
</reference>
<organism evidence="1 2">
    <name type="scientific">Pyropia yezoensis</name>
    <name type="common">Susabi-nori</name>
    <name type="synonym">Porphyra yezoensis</name>
    <dbReference type="NCBI Taxonomy" id="2788"/>
    <lineage>
        <taxon>Eukaryota</taxon>
        <taxon>Rhodophyta</taxon>
        <taxon>Bangiophyceae</taxon>
        <taxon>Bangiales</taxon>
        <taxon>Bangiaceae</taxon>
        <taxon>Pyropia</taxon>
    </lineage>
</organism>
<evidence type="ECO:0000313" key="1">
    <source>
        <dbReference type="EMBL" id="KAK1867563.1"/>
    </source>
</evidence>
<accession>A0ACC3CBX9</accession>
<dbReference type="Proteomes" id="UP000798662">
    <property type="component" value="Chromosome 3"/>
</dbReference>
<sequence>MTMGWLVGVAAMGTARLAALLRFPERHSCMYSWYPKLLAHPGGSLFAPDRSLTRSEKGPLWCRTGALKPLKHSVARHRTINKRPQLLSPGRKKENSTMAGKGRTLLCPQEVGAIKAMVAYKLSNGAIVTALGIPMTAVSYHAANARRATAAARQDNRGLPKLLSPRELHRLRRVVDGNPFASTAEIVEKVNQGRTSTAVGPPLRTKDELFTALQEEWASIPSAYFKKLSESMRRRVRGVVAANGSGTKD</sequence>
<proteinExistence type="predicted"/>
<gene>
    <name evidence="1" type="ORF">I4F81_010069</name>
</gene>
<keyword evidence="2" id="KW-1185">Reference proteome</keyword>
<dbReference type="EMBL" id="CM020620">
    <property type="protein sequence ID" value="KAK1867563.1"/>
    <property type="molecule type" value="Genomic_DNA"/>
</dbReference>
<name>A0ACC3CBX9_PYRYE</name>
<evidence type="ECO:0000313" key="2">
    <source>
        <dbReference type="Proteomes" id="UP000798662"/>
    </source>
</evidence>
<comment type="caution">
    <text evidence="1">The sequence shown here is derived from an EMBL/GenBank/DDBJ whole genome shotgun (WGS) entry which is preliminary data.</text>
</comment>
<protein>
    <submittedName>
        <fullName evidence="1">Uncharacterized protein</fullName>
    </submittedName>
</protein>